<keyword evidence="5" id="KW-1185">Reference proteome</keyword>
<feature type="domain" description="Bacterial Ig-like" evidence="3">
    <location>
        <begin position="435"/>
        <end position="525"/>
    </location>
</feature>
<protein>
    <recommendedName>
        <fullName evidence="3">Bacterial Ig-like domain-containing protein</fullName>
    </recommendedName>
</protein>
<dbReference type="InterPro" id="IPR044016">
    <property type="entry name" value="Big_13"/>
</dbReference>
<evidence type="ECO:0000313" key="4">
    <source>
        <dbReference type="EMBL" id="GAB54117.1"/>
    </source>
</evidence>
<feature type="region of interest" description="Disordered" evidence="2">
    <location>
        <begin position="18"/>
        <end position="44"/>
    </location>
</feature>
<dbReference type="Proteomes" id="UP000010297">
    <property type="component" value="Unassembled WGS sequence"/>
</dbReference>
<dbReference type="InterPro" id="IPR013783">
    <property type="entry name" value="Ig-like_fold"/>
</dbReference>
<feature type="domain" description="Bacterial Ig-like" evidence="3">
    <location>
        <begin position="327"/>
        <end position="421"/>
    </location>
</feature>
<gene>
    <name evidence="4" type="ORF">EH105704_31_00010</name>
</gene>
<dbReference type="eggNOG" id="COG2911">
    <property type="taxonomic scope" value="Bacteria"/>
</dbReference>
<organism evidence="4 5">
    <name type="scientific">Atlantibacter hermannii NBRC 105704</name>
    <dbReference type="NCBI Taxonomy" id="1115512"/>
    <lineage>
        <taxon>Bacteria</taxon>
        <taxon>Pseudomonadati</taxon>
        <taxon>Pseudomonadota</taxon>
        <taxon>Gammaproteobacteria</taxon>
        <taxon>Enterobacterales</taxon>
        <taxon>Enterobacteriaceae</taxon>
        <taxon>Atlantibacter</taxon>
    </lineage>
</organism>
<evidence type="ECO:0000256" key="2">
    <source>
        <dbReference type="SAM" id="MobiDB-lite"/>
    </source>
</evidence>
<feature type="domain" description="Bacterial Ig-like" evidence="3">
    <location>
        <begin position="227"/>
        <end position="318"/>
    </location>
</feature>
<dbReference type="InterPro" id="IPR011049">
    <property type="entry name" value="Serralysin-like_metalloprot_C"/>
</dbReference>
<keyword evidence="1" id="KW-0732">Signal</keyword>
<dbReference type="EMBL" id="BAFF01000031">
    <property type="protein sequence ID" value="GAB54117.1"/>
    <property type="molecule type" value="Genomic_DNA"/>
</dbReference>
<feature type="region of interest" description="Disordered" evidence="2">
    <location>
        <begin position="644"/>
        <end position="669"/>
    </location>
</feature>
<evidence type="ECO:0000256" key="1">
    <source>
        <dbReference type="ARBA" id="ARBA00022729"/>
    </source>
</evidence>
<evidence type="ECO:0000259" key="3">
    <source>
        <dbReference type="Pfam" id="PF19077"/>
    </source>
</evidence>
<feature type="region of interest" description="Disordered" evidence="2">
    <location>
        <begin position="127"/>
        <end position="152"/>
    </location>
</feature>
<accession>H5V809</accession>
<dbReference type="eggNOG" id="COG2931">
    <property type="taxonomic scope" value="Bacteria"/>
</dbReference>
<feature type="domain" description="Bacterial Ig-like" evidence="3">
    <location>
        <begin position="33"/>
        <end position="111"/>
    </location>
</feature>
<feature type="non-terminal residue" evidence="4">
    <location>
        <position position="1"/>
    </location>
</feature>
<feature type="domain" description="Bacterial Ig-like" evidence="3">
    <location>
        <begin position="852"/>
        <end position="942"/>
    </location>
</feature>
<dbReference type="SUPFAM" id="SSF69318">
    <property type="entry name" value="Integrin alpha N-terminal domain"/>
    <property type="match status" value="2"/>
</dbReference>
<proteinExistence type="predicted"/>
<dbReference type="Gene3D" id="2.60.40.10">
    <property type="entry name" value="Immunoglobulins"/>
    <property type="match status" value="11"/>
</dbReference>
<dbReference type="Pfam" id="PF13517">
    <property type="entry name" value="FG-GAP_3"/>
    <property type="match status" value="1"/>
</dbReference>
<evidence type="ECO:0000313" key="5">
    <source>
        <dbReference type="Proteomes" id="UP000010297"/>
    </source>
</evidence>
<dbReference type="Pfam" id="PF19077">
    <property type="entry name" value="Big_13"/>
    <property type="match status" value="9"/>
</dbReference>
<dbReference type="NCBIfam" id="NF033510">
    <property type="entry name" value="Ca_tandemer"/>
    <property type="match status" value="9"/>
</dbReference>
<dbReference type="SUPFAM" id="SSF51120">
    <property type="entry name" value="beta-Roll"/>
    <property type="match status" value="1"/>
</dbReference>
<feature type="domain" description="Bacterial Ig-like" evidence="3">
    <location>
        <begin position="124"/>
        <end position="214"/>
    </location>
</feature>
<dbReference type="InterPro" id="IPR013517">
    <property type="entry name" value="FG-GAP"/>
</dbReference>
<sequence>ATAAGTITIDTTAPAAASEVTLSGDNQPLADGASTKDTTPTVSGEAEAGSIVVIYDNGTEIGSVTADENGSWSFTPETGLTDGEHAFTVNVTDAAGNTSPATAAGSIIIDTTPPGASDIVITDNTGPVSGTITEGGVTDDTTPTISGKTEPGSSVVILDNGVAIGTVIADANGHWSFTPETALDDGEHALTLTITDPSGNTSNSLPAGVIVVDTSAPAAATSLLITDDVGTKTGALTNGSVTDDSKPTISGKAEKGSTITLYDGETAMGTTTADAEGNWSFTPETALGDGEHSITVKVTDGAGNTSAASDTVVFTVDTVAQAASDMVITDNAGNQKGPLSDGAMTDDNQPVISGKAEAGSTVTIFNGDTVLGTTTADETGAWQFTPATPLNDGSYEISVIVTDSAGNNSAASPTIAITVDTTAPEGVKDVAFIDDVGSITGSLGNNGVTDDSKPAISGTADANSTIAVFDNGVEIGTATSDSDGKWSFIPETALNDGEHTFTFVVTDPLGRISEESAATTLIVDTAAPATATAISVSDDVEGGKSGPLINGDITNDNQPTISGEAEAGSTITLYDGDTVIGQVTADAEGKWRFTPETALAEGEHTLTVKVSDAAGNTSAASSGITITIDSLAPASASDITLNDDVGSSKGTLTDGSVTDDNKPTLSGKAEKGSTVTIYDGETAIGTTTADEQGQWQFTPDTALADGEHSFTVKVTDTAGNTSPASSALTVTVDTLAPTAPVIAQVDDNVAPAQGSVENGKATNDTTPTFSGTAEAGSTVTLYEGDKIIGSVVTDEDGKWFFTPDSDQALTEGEHHITARATDAAGNVSDASATWSITIDTAISDAVVTISGISDDTGIDNHDFITSDDRLIITGMLDKALNSDEWVEVSLDNGATWIRAVTNDTSWTANLQESALAEGDYTIQARIVDRAGNVGDSDSHLLTISKSSTAPDVKGLSTTVKITTDTSHGITSDSKYSHSETATNSDMITRDRSVTISGTLSASLSANQYLQITLDGGNTWTTLLAGEGKDWNYILPTVTASTTFTYKLRVTDVLGNVATDTSFNDSYSVTIDISAPTAINTAPDVAKYVTSEEVFTFDNTTYGKVEAGTVVSLINDINRNGSYQEGIDQIIGYATADADGNWSLTTSLPAGPQNLAFVVWDAAGNYSTMSSVTSVGVTDGSSGSTSITANWGGTTDAENRGLNSAAVTIGQNGLWSFFQSVRGTSGGNTANAGRVYNAQNREDYNSTYLAEPSTTNGAGYNLDDGSYGHYINSAVFADLNRDGYTDVMTQISSYQNSGRTAYWLQNADGSFSPKVLDQGTLNHLGGVIAYDREGDGYLDFVLADSEADSISFIKNNGGTLSYEKVSGKDNGHPGGAIPSNLSILHEVGAVDIDNNGTIDITAHIDYNGKGDLFPGNASRGMGIIYNQTNGTSKTTFGDVGYYKDVFRNDGADDYGNLSISMTYADYNGDGWLDLFLSRGSKNGNNSDESRIYLNDGTGKLKATDSAALWFGDNMDGGTSLAVDWNHDGKMDLIEVPRQLGSPNSPMLYLNQGNNNWAGIGKSLTGNTTYTNITGAVALDYDWDGSMDLVLYRAGSDTGVVATDNNAPTVLVKNTNIAADGTSLQIRIVDGNGINTFYSNTVKLYNSKGELVATQLINPQASGSSNSMGLVSFFGLDPNEVYSVQLLRITNGTVNHVGATNSIGGYTNGTVNLNWGGLVTRQAHDAYVLTAENTGDANNTVGANGIIGTGYNDTFFSSAGDDTYNGSGGWTPLPNGLQTWSETQGLDIVDYSRAPGAINANLQTGIATGHGTDKLINIEGLKGSDAADTFTDNAANNLFEGRGGNDTFHLLNGGNDTLLYNVLKGAEGSGDGGNGHDVVYGFNVANTISSNNADIIDISELINYVGPVSFTASADGTKMELDYASKGLEDYVKVEVVGNDTVISIDRDGKGTAFTEFTPILTLANTQADLVVLLQNNQLLV</sequence>
<comment type="caution">
    <text evidence="4">The sequence shown here is derived from an EMBL/GenBank/DDBJ whole genome shotgun (WGS) entry which is preliminary data.</text>
</comment>
<feature type="region of interest" description="Disordered" evidence="2">
    <location>
        <begin position="752"/>
        <end position="772"/>
    </location>
</feature>
<feature type="compositionally biased region" description="Polar residues" evidence="2">
    <location>
        <begin position="648"/>
        <end position="658"/>
    </location>
</feature>
<feature type="domain" description="Bacterial Ig-like" evidence="3">
    <location>
        <begin position="753"/>
        <end position="840"/>
    </location>
</feature>
<name>H5V809_ATLHE</name>
<feature type="domain" description="Bacterial Ig-like" evidence="3">
    <location>
        <begin position="539"/>
        <end position="629"/>
    </location>
</feature>
<feature type="region of interest" description="Disordered" evidence="2">
    <location>
        <begin position="538"/>
        <end position="557"/>
    </location>
</feature>
<dbReference type="RefSeq" id="WP_002438835.1">
    <property type="nucleotide sequence ID" value="NZ_BAFF01000031.1"/>
</dbReference>
<feature type="compositionally biased region" description="Polar residues" evidence="2">
    <location>
        <begin position="760"/>
        <end position="772"/>
    </location>
</feature>
<dbReference type="InterPro" id="IPR028994">
    <property type="entry name" value="Integrin_alpha_N"/>
</dbReference>
<reference evidence="4 5" key="1">
    <citation type="submission" date="2012-02" db="EMBL/GenBank/DDBJ databases">
        <title>Whole genome shotgun sequence of Escherichia hermannii NBRC 105704.</title>
        <authorList>
            <person name="Yoshida I."/>
            <person name="Hosoyama A."/>
            <person name="Tsuchikane K."/>
            <person name="Katsumata H."/>
            <person name="Yamazaki S."/>
            <person name="Fujita N."/>
        </authorList>
    </citation>
    <scope>NUCLEOTIDE SEQUENCE [LARGE SCALE GENOMIC DNA]</scope>
    <source>
        <strain evidence="4 5">NBRC 105704</strain>
    </source>
</reference>
<feature type="domain" description="Bacterial Ig-like" evidence="3">
    <location>
        <begin position="643"/>
        <end position="734"/>
    </location>
</feature>